<gene>
    <name evidence="1" type="ORF">KKC1_25780</name>
</gene>
<comment type="caution">
    <text evidence="1">The sequence shown here is derived from an EMBL/GenBank/DDBJ whole genome shotgun (WGS) entry which is preliminary data.</text>
</comment>
<dbReference type="Proteomes" id="UP000197032">
    <property type="component" value="Unassembled WGS sequence"/>
</dbReference>
<dbReference type="Gene3D" id="1.10.10.410">
    <property type="match status" value="1"/>
</dbReference>
<dbReference type="PANTHER" id="PTHR28055:SF1">
    <property type="entry name" value="ALTERED INHERITANCE OF MITOCHONDRIA PROTEIN 41, MITOCHONDRIAL"/>
    <property type="match status" value="1"/>
</dbReference>
<proteinExistence type="predicted"/>
<dbReference type="InterPro" id="IPR019004">
    <property type="entry name" value="YqeY/Aim41"/>
</dbReference>
<evidence type="ECO:0000313" key="2">
    <source>
        <dbReference type="Proteomes" id="UP000197032"/>
    </source>
</evidence>
<keyword evidence="1" id="KW-0808">Transferase</keyword>
<dbReference type="PANTHER" id="PTHR28055">
    <property type="entry name" value="ALTERED INHERITANCE OF MITOCHONDRIA PROTEIN 41, MITOCHONDRIAL"/>
    <property type="match status" value="1"/>
</dbReference>
<dbReference type="AlphaFoldDB" id="A0A1Z5HVA3"/>
<dbReference type="OrthoDB" id="9794041at2"/>
<sequence length="149" mass="17038">MALKEKLMADMKEALKAREQGKLKLSVIRMALASIKNKEIELGTTLDDTGIQEVLAKEVKQRRDALGEYERAGRQDVVDKLNQEMEILQQYLPRQLSEDEVREILREIIEELGVQNQKDLGKVMKVAMSKLKGKADGRMVNQIAREMLD</sequence>
<evidence type="ECO:0000313" key="1">
    <source>
        <dbReference type="EMBL" id="GAW93444.1"/>
    </source>
</evidence>
<dbReference type="SUPFAM" id="SSF89095">
    <property type="entry name" value="GatB/YqeY motif"/>
    <property type="match status" value="1"/>
</dbReference>
<accession>A0A1Z5HVA3</accession>
<dbReference type="Pfam" id="PF09424">
    <property type="entry name" value="YqeY"/>
    <property type="match status" value="1"/>
</dbReference>
<dbReference type="InterPro" id="IPR042184">
    <property type="entry name" value="YqeY/Aim41_N"/>
</dbReference>
<dbReference type="GO" id="GO:0016884">
    <property type="term" value="F:carbon-nitrogen ligase activity, with glutamine as amido-N-donor"/>
    <property type="evidence" value="ECO:0007669"/>
    <property type="project" value="InterPro"/>
</dbReference>
<dbReference type="Gene3D" id="1.10.1510.10">
    <property type="entry name" value="Uncharacterised protein YqeY/AIM41 PF09424, N-terminal domain"/>
    <property type="match status" value="1"/>
</dbReference>
<protein>
    <submittedName>
        <fullName evidence="1">Aspartyl/glutamyl-tRNA amidotransferase, subunit B</fullName>
    </submittedName>
</protein>
<dbReference type="EMBL" id="BDGJ01000142">
    <property type="protein sequence ID" value="GAW93444.1"/>
    <property type="molecule type" value="Genomic_DNA"/>
</dbReference>
<dbReference type="GO" id="GO:0016740">
    <property type="term" value="F:transferase activity"/>
    <property type="evidence" value="ECO:0007669"/>
    <property type="project" value="UniProtKB-KW"/>
</dbReference>
<reference evidence="2" key="1">
    <citation type="journal article" date="2017" name="Appl. Environ. Microbiol.">
        <title>Genomic Analysis of Calderihabitans maritimus KKC1, a Thermophilic, Hydrogenogenic, Carboxydotrophic Bacterium Isolated from Marine Sediment.</title>
        <authorList>
            <person name="Omae K."/>
            <person name="Yoneda Y."/>
            <person name="Fukuyama Y."/>
            <person name="Yoshida T."/>
            <person name="Sako Y."/>
        </authorList>
    </citation>
    <scope>NUCLEOTIDE SEQUENCE [LARGE SCALE GENOMIC DNA]</scope>
    <source>
        <strain evidence="2">KKC1</strain>
    </source>
</reference>
<dbReference type="RefSeq" id="WP_088554584.1">
    <property type="nucleotide sequence ID" value="NZ_BDGJ01000142.1"/>
</dbReference>
<dbReference type="InterPro" id="IPR003789">
    <property type="entry name" value="Asn/Gln_tRNA_amidoTrase-B-like"/>
</dbReference>
<name>A0A1Z5HVA3_9FIRM</name>
<dbReference type="InterPro" id="IPR023168">
    <property type="entry name" value="GatB_Yqey_C_2"/>
</dbReference>
<keyword evidence="2" id="KW-1185">Reference proteome</keyword>
<organism evidence="1 2">
    <name type="scientific">Calderihabitans maritimus</name>
    <dbReference type="NCBI Taxonomy" id="1246530"/>
    <lineage>
        <taxon>Bacteria</taxon>
        <taxon>Bacillati</taxon>
        <taxon>Bacillota</taxon>
        <taxon>Clostridia</taxon>
        <taxon>Neomoorellales</taxon>
        <taxon>Calderihabitantaceae</taxon>
        <taxon>Calderihabitans</taxon>
    </lineage>
</organism>